<dbReference type="EMBL" id="JAGEUA010000006">
    <property type="protein sequence ID" value="KAL0973095.1"/>
    <property type="molecule type" value="Genomic_DNA"/>
</dbReference>
<dbReference type="Proteomes" id="UP001557470">
    <property type="component" value="Unassembled WGS sequence"/>
</dbReference>
<comment type="caution">
    <text evidence="2">The sequence shown here is derived from an EMBL/GenBank/DDBJ whole genome shotgun (WGS) entry which is preliminary data.</text>
</comment>
<evidence type="ECO:0000313" key="3">
    <source>
        <dbReference type="Proteomes" id="UP001557470"/>
    </source>
</evidence>
<sequence length="138" mass="15403">MVCLSNRNSSRRCVHFLLSIHKQYLLAQPQAPWCESMSQLMKKLDQLNQDIEDALSASSSPSDTPSITRKHKHGAVSCMAVNQSLNQEESIWLQRGGEWPRQECSSASGTRARTKKTGMCSKMSRAGSGKPFTLFTRV</sequence>
<keyword evidence="3" id="KW-1185">Reference proteome</keyword>
<evidence type="ECO:0000313" key="2">
    <source>
        <dbReference type="EMBL" id="KAL0973095.1"/>
    </source>
</evidence>
<reference evidence="2 3" key="1">
    <citation type="submission" date="2024-06" db="EMBL/GenBank/DDBJ databases">
        <authorList>
            <person name="Pan Q."/>
            <person name="Wen M."/>
            <person name="Jouanno E."/>
            <person name="Zahm M."/>
            <person name="Klopp C."/>
            <person name="Cabau C."/>
            <person name="Louis A."/>
            <person name="Berthelot C."/>
            <person name="Parey E."/>
            <person name="Roest Crollius H."/>
            <person name="Montfort J."/>
            <person name="Robinson-Rechavi M."/>
            <person name="Bouchez O."/>
            <person name="Lampietro C."/>
            <person name="Lopez Roques C."/>
            <person name="Donnadieu C."/>
            <person name="Postlethwait J."/>
            <person name="Bobe J."/>
            <person name="Verreycken H."/>
            <person name="Guiguen Y."/>
        </authorList>
    </citation>
    <scope>NUCLEOTIDE SEQUENCE [LARGE SCALE GENOMIC DNA]</scope>
    <source>
        <strain evidence="2">Up_M1</strain>
        <tissue evidence="2">Testis</tissue>
    </source>
</reference>
<protein>
    <submittedName>
        <fullName evidence="2">Uncharacterized protein</fullName>
    </submittedName>
</protein>
<proteinExistence type="predicted"/>
<gene>
    <name evidence="2" type="ORF">UPYG_G00198890</name>
</gene>
<dbReference type="AlphaFoldDB" id="A0ABD0WN50"/>
<evidence type="ECO:0000256" key="1">
    <source>
        <dbReference type="SAM" id="MobiDB-lite"/>
    </source>
</evidence>
<organism evidence="2 3">
    <name type="scientific">Umbra pygmaea</name>
    <name type="common">Eastern mudminnow</name>
    <dbReference type="NCBI Taxonomy" id="75934"/>
    <lineage>
        <taxon>Eukaryota</taxon>
        <taxon>Metazoa</taxon>
        <taxon>Chordata</taxon>
        <taxon>Craniata</taxon>
        <taxon>Vertebrata</taxon>
        <taxon>Euteleostomi</taxon>
        <taxon>Actinopterygii</taxon>
        <taxon>Neopterygii</taxon>
        <taxon>Teleostei</taxon>
        <taxon>Protacanthopterygii</taxon>
        <taxon>Esociformes</taxon>
        <taxon>Umbridae</taxon>
        <taxon>Umbra</taxon>
    </lineage>
</organism>
<accession>A0ABD0WN50</accession>
<feature type="region of interest" description="Disordered" evidence="1">
    <location>
        <begin position="100"/>
        <end position="125"/>
    </location>
</feature>
<name>A0ABD0WN50_UMBPY</name>